<reference evidence="2 3" key="1">
    <citation type="journal article" date="2019" name="Int. J. Syst. Evol. Microbiol.">
        <title>The Global Catalogue of Microorganisms (GCM) 10K type strain sequencing project: providing services to taxonomists for standard genome sequencing and annotation.</title>
        <authorList>
            <consortium name="The Broad Institute Genomics Platform"/>
            <consortium name="The Broad Institute Genome Sequencing Center for Infectious Disease"/>
            <person name="Wu L."/>
            <person name="Ma J."/>
        </authorList>
    </citation>
    <scope>NUCLEOTIDE SEQUENCE [LARGE SCALE GENOMIC DNA]</scope>
    <source>
        <strain evidence="2 3">NBRC 111368</strain>
    </source>
</reference>
<evidence type="ECO:0000313" key="3">
    <source>
        <dbReference type="Proteomes" id="UP001596328"/>
    </source>
</evidence>
<organism evidence="2 3">
    <name type="scientific">Halobium palmae</name>
    <dbReference type="NCBI Taxonomy" id="1776492"/>
    <lineage>
        <taxon>Archaea</taxon>
        <taxon>Methanobacteriati</taxon>
        <taxon>Methanobacteriota</taxon>
        <taxon>Stenosarchaea group</taxon>
        <taxon>Halobacteria</taxon>
        <taxon>Halobacteriales</taxon>
        <taxon>Haloferacaceae</taxon>
        <taxon>Halobium</taxon>
    </lineage>
</organism>
<dbReference type="EMBL" id="JBHSWU010000312">
    <property type="protein sequence ID" value="MFC6724890.1"/>
    <property type="molecule type" value="Genomic_DNA"/>
</dbReference>
<evidence type="ECO:0000256" key="1">
    <source>
        <dbReference type="SAM" id="Phobius"/>
    </source>
</evidence>
<keyword evidence="3" id="KW-1185">Reference proteome</keyword>
<feature type="non-terminal residue" evidence="2">
    <location>
        <position position="65"/>
    </location>
</feature>
<feature type="transmembrane region" description="Helical" evidence="1">
    <location>
        <begin position="41"/>
        <end position="62"/>
    </location>
</feature>
<keyword evidence="1" id="KW-0472">Membrane</keyword>
<evidence type="ECO:0000313" key="2">
    <source>
        <dbReference type="EMBL" id="MFC6724890.1"/>
    </source>
</evidence>
<proteinExistence type="predicted"/>
<dbReference type="AlphaFoldDB" id="A0ABD5RZN8"/>
<accession>A0ABD5RZN8</accession>
<name>A0ABD5RZN8_9EURY</name>
<sequence length="65" mass="6238">MGPPRRSYAVAVFTGLAALCVLFAAYSVLDSIPADPPGDGFAAGLAAGFGLGLGLSGLLVGADAA</sequence>
<keyword evidence="1" id="KW-0812">Transmembrane</keyword>
<keyword evidence="1" id="KW-1133">Transmembrane helix</keyword>
<dbReference type="Proteomes" id="UP001596328">
    <property type="component" value="Unassembled WGS sequence"/>
</dbReference>
<feature type="transmembrane region" description="Helical" evidence="1">
    <location>
        <begin position="7"/>
        <end position="29"/>
    </location>
</feature>
<protein>
    <submittedName>
        <fullName evidence="2">Uncharacterized protein</fullName>
    </submittedName>
</protein>
<comment type="caution">
    <text evidence="2">The sequence shown here is derived from an EMBL/GenBank/DDBJ whole genome shotgun (WGS) entry which is preliminary data.</text>
</comment>
<gene>
    <name evidence="2" type="ORF">ACFQE1_11015</name>
</gene>